<dbReference type="AlphaFoldDB" id="A0A3A3G1Z7"/>
<dbReference type="Proteomes" id="UP000266327">
    <property type="component" value="Unassembled WGS sequence"/>
</dbReference>
<gene>
    <name evidence="1" type="ORF">D3878_13650</name>
</gene>
<dbReference type="OrthoDB" id="8564678at2"/>
<accession>A0A3A3G1Z7</accession>
<comment type="caution">
    <text evidence="1">The sequence shown here is derived from an EMBL/GenBank/DDBJ whole genome shotgun (WGS) entry which is preliminary data.</text>
</comment>
<sequence length="95" mass="11019">MISDKKNRTAVNQFNPAHKYVRIRELRSDGFIEFDFSVGEPELFVELILADEAFDAFCLANKVTILVGEKMISPGDEEWSWNLHDATTERFKSRH</sequence>
<organism evidence="1 2">
    <name type="scientific">Noviherbaspirillum sedimenti</name>
    <dbReference type="NCBI Taxonomy" id="2320865"/>
    <lineage>
        <taxon>Bacteria</taxon>
        <taxon>Pseudomonadati</taxon>
        <taxon>Pseudomonadota</taxon>
        <taxon>Betaproteobacteria</taxon>
        <taxon>Burkholderiales</taxon>
        <taxon>Oxalobacteraceae</taxon>
        <taxon>Noviherbaspirillum</taxon>
    </lineage>
</organism>
<name>A0A3A3G1Z7_9BURK</name>
<dbReference type="RefSeq" id="WP_119785994.1">
    <property type="nucleotide sequence ID" value="NZ_QYUQ01000002.1"/>
</dbReference>
<dbReference type="PIRSF" id="PIRSF000039">
    <property type="entry name" value="Phenol_monooxy_K"/>
    <property type="match status" value="1"/>
</dbReference>
<dbReference type="Pfam" id="PF06099">
    <property type="entry name" value="Phenol_hyd_sub"/>
    <property type="match status" value="1"/>
</dbReference>
<dbReference type="EMBL" id="QYUQ01000002">
    <property type="protein sequence ID" value="RJG02493.1"/>
    <property type="molecule type" value="Genomic_DNA"/>
</dbReference>
<evidence type="ECO:0000313" key="2">
    <source>
        <dbReference type="Proteomes" id="UP000266327"/>
    </source>
</evidence>
<protein>
    <submittedName>
        <fullName evidence="1">Phenol hydroxylase</fullName>
    </submittedName>
</protein>
<evidence type="ECO:0000313" key="1">
    <source>
        <dbReference type="EMBL" id="RJG02493.1"/>
    </source>
</evidence>
<keyword evidence="2" id="KW-1185">Reference proteome</keyword>
<dbReference type="InterPro" id="IPR010353">
    <property type="entry name" value="DmpK"/>
</dbReference>
<proteinExistence type="predicted"/>
<reference evidence="2" key="1">
    <citation type="submission" date="2018-09" db="EMBL/GenBank/DDBJ databases">
        <authorList>
            <person name="Zhu H."/>
        </authorList>
    </citation>
    <scope>NUCLEOTIDE SEQUENCE [LARGE SCALE GENOMIC DNA]</scope>
    <source>
        <strain evidence="2">K1S02-23</strain>
    </source>
</reference>